<proteinExistence type="predicted"/>
<sequence length="209" mass="22335">MGQPRSSSSSSSSSSSKPVAAVSLLPPAPEDRAVLRRHALKLMLYQRPSSGSRAAPPPLGLANAAAAAAAAAGNGDSNAGIRHVLQVIRCLLTEPYPESALNEEAGKALLEDYAEHVKYARLMTSLHAQQPAAAKRHMPLTTSDRRQRTQQRSRRGWAQRASGVHNVCGWQPPKPPGRTSHTVGRQSATKITHRQTRVLKPERSPGGVG</sequence>
<feature type="region of interest" description="Disordered" evidence="1">
    <location>
        <begin position="1"/>
        <end position="27"/>
    </location>
</feature>
<evidence type="ECO:0000256" key="1">
    <source>
        <dbReference type="SAM" id="MobiDB-lite"/>
    </source>
</evidence>
<keyword evidence="3" id="KW-1185">Reference proteome</keyword>
<dbReference type="EMBL" id="CP126223">
    <property type="protein sequence ID" value="WIA23753.1"/>
    <property type="molecule type" value="Genomic_DNA"/>
</dbReference>
<evidence type="ECO:0000313" key="2">
    <source>
        <dbReference type="EMBL" id="WIA23753.1"/>
    </source>
</evidence>
<feature type="compositionally biased region" description="Polar residues" evidence="1">
    <location>
        <begin position="179"/>
        <end position="190"/>
    </location>
</feature>
<organism evidence="2 3">
    <name type="scientific">Tetradesmus obliquus</name>
    <name type="common">Green alga</name>
    <name type="synonym">Acutodesmus obliquus</name>
    <dbReference type="NCBI Taxonomy" id="3088"/>
    <lineage>
        <taxon>Eukaryota</taxon>
        <taxon>Viridiplantae</taxon>
        <taxon>Chlorophyta</taxon>
        <taxon>core chlorophytes</taxon>
        <taxon>Chlorophyceae</taxon>
        <taxon>CS clade</taxon>
        <taxon>Sphaeropleales</taxon>
        <taxon>Scenedesmaceae</taxon>
        <taxon>Tetradesmus</taxon>
    </lineage>
</organism>
<dbReference type="Proteomes" id="UP001244341">
    <property type="component" value="Chromosome 16b"/>
</dbReference>
<dbReference type="InterPro" id="IPR016135">
    <property type="entry name" value="UBQ-conjugating_enzyme/RWD"/>
</dbReference>
<dbReference type="SUPFAM" id="SSF54495">
    <property type="entry name" value="UBC-like"/>
    <property type="match status" value="1"/>
</dbReference>
<gene>
    <name evidence="2" type="ORF">OEZ85_000431</name>
</gene>
<name>A0ABY8USX0_TETOB</name>
<feature type="compositionally biased region" description="Low complexity" evidence="1">
    <location>
        <begin position="1"/>
        <end position="25"/>
    </location>
</feature>
<feature type="compositionally biased region" description="Basic residues" evidence="1">
    <location>
        <begin position="148"/>
        <end position="157"/>
    </location>
</feature>
<reference evidence="2 3" key="1">
    <citation type="submission" date="2023-05" db="EMBL/GenBank/DDBJ databases">
        <title>A 100% complete, gapless, phased diploid assembly of the Scenedesmus obliquus UTEX 3031 genome.</title>
        <authorList>
            <person name="Biondi T.C."/>
            <person name="Hanschen E.R."/>
            <person name="Kwon T."/>
            <person name="Eng W."/>
            <person name="Kruse C.P.S."/>
            <person name="Koehler S.I."/>
            <person name="Kunde Y."/>
            <person name="Gleasner C.D."/>
            <person name="You Mak K.T."/>
            <person name="Polle J."/>
            <person name="Hovde B.T."/>
            <person name="Starkenburg S.R."/>
        </authorList>
    </citation>
    <scope>NUCLEOTIDE SEQUENCE [LARGE SCALE GENOMIC DNA]</scope>
    <source>
        <strain evidence="2 3">DOE0152z</strain>
    </source>
</reference>
<protein>
    <recommendedName>
        <fullName evidence="4">UBC core domain-containing protein</fullName>
    </recommendedName>
</protein>
<feature type="region of interest" description="Disordered" evidence="1">
    <location>
        <begin position="130"/>
        <end position="209"/>
    </location>
</feature>
<accession>A0ABY8USX0</accession>
<evidence type="ECO:0008006" key="4">
    <source>
        <dbReference type="Google" id="ProtNLM"/>
    </source>
</evidence>
<evidence type="ECO:0000313" key="3">
    <source>
        <dbReference type="Proteomes" id="UP001244341"/>
    </source>
</evidence>
<dbReference type="Gene3D" id="3.10.110.10">
    <property type="entry name" value="Ubiquitin Conjugating Enzyme"/>
    <property type="match status" value="1"/>
</dbReference>